<evidence type="ECO:0000313" key="2">
    <source>
        <dbReference type="EMBL" id="KAK0045792.1"/>
    </source>
</evidence>
<organism evidence="2 3">
    <name type="scientific">Biomphalaria pfeifferi</name>
    <name type="common">Bloodfluke planorb</name>
    <name type="synonym">Freshwater snail</name>
    <dbReference type="NCBI Taxonomy" id="112525"/>
    <lineage>
        <taxon>Eukaryota</taxon>
        <taxon>Metazoa</taxon>
        <taxon>Spiralia</taxon>
        <taxon>Lophotrochozoa</taxon>
        <taxon>Mollusca</taxon>
        <taxon>Gastropoda</taxon>
        <taxon>Heterobranchia</taxon>
        <taxon>Euthyneura</taxon>
        <taxon>Panpulmonata</taxon>
        <taxon>Hygrophila</taxon>
        <taxon>Lymnaeoidea</taxon>
        <taxon>Planorbidae</taxon>
        <taxon>Biomphalaria</taxon>
    </lineage>
</organism>
<reference evidence="2" key="1">
    <citation type="journal article" date="2023" name="PLoS Negl. Trop. Dis.">
        <title>A genome sequence for Biomphalaria pfeifferi, the major vector snail for the human-infecting parasite Schistosoma mansoni.</title>
        <authorList>
            <person name="Bu L."/>
            <person name="Lu L."/>
            <person name="Laidemitt M.R."/>
            <person name="Zhang S.M."/>
            <person name="Mutuku M."/>
            <person name="Mkoji G."/>
            <person name="Steinauer M."/>
            <person name="Loker E.S."/>
        </authorList>
    </citation>
    <scope>NUCLEOTIDE SEQUENCE</scope>
    <source>
        <strain evidence="2">KasaAsao</strain>
    </source>
</reference>
<feature type="transmembrane region" description="Helical" evidence="1">
    <location>
        <begin position="161"/>
        <end position="184"/>
    </location>
</feature>
<keyword evidence="2" id="KW-0675">Receptor</keyword>
<protein>
    <submittedName>
        <fullName evidence="2">Tumor necrosis factor receptor superfamily member 26</fullName>
    </submittedName>
</protein>
<accession>A0AAD8B0H3</accession>
<comment type="caution">
    <text evidence="2">The sequence shown here is derived from an EMBL/GenBank/DDBJ whole genome shotgun (WGS) entry which is preliminary data.</text>
</comment>
<dbReference type="AlphaFoldDB" id="A0AAD8B0H3"/>
<evidence type="ECO:0000256" key="1">
    <source>
        <dbReference type="SAM" id="Phobius"/>
    </source>
</evidence>
<keyword evidence="1" id="KW-0472">Membrane</keyword>
<gene>
    <name evidence="2" type="ORF">Bpfe_024791</name>
</gene>
<keyword evidence="1" id="KW-1133">Transmembrane helix</keyword>
<dbReference type="EMBL" id="JASAOG010000175">
    <property type="protein sequence ID" value="KAK0045792.1"/>
    <property type="molecule type" value="Genomic_DNA"/>
</dbReference>
<sequence length="200" mass="21358">MGDKPKYYSVMVFVFYGITLVHLNYANGAVLRCHSSYLCASGKCGAGEFFAPHTGVCEPCGNNTHMNSTQHACLCCNPCTFPAAGSGMAILKACSPTSDAVIGCPPNYALDSFGTCKALLSYGLAHQQVRRVCNDFQGINCMTPGSDPTMSPEKYTFRTSAIVVGSIAGSLIIIAIITGIFIYCKAKGKAHKYPQKRQTI</sequence>
<dbReference type="Proteomes" id="UP001233172">
    <property type="component" value="Unassembled WGS sequence"/>
</dbReference>
<feature type="transmembrane region" description="Helical" evidence="1">
    <location>
        <begin position="7"/>
        <end position="25"/>
    </location>
</feature>
<evidence type="ECO:0000313" key="3">
    <source>
        <dbReference type="Proteomes" id="UP001233172"/>
    </source>
</evidence>
<reference evidence="2" key="2">
    <citation type="submission" date="2023-04" db="EMBL/GenBank/DDBJ databases">
        <authorList>
            <person name="Bu L."/>
            <person name="Lu L."/>
            <person name="Laidemitt M.R."/>
            <person name="Zhang S.M."/>
            <person name="Mutuku M."/>
            <person name="Mkoji G."/>
            <person name="Steinauer M."/>
            <person name="Loker E.S."/>
        </authorList>
    </citation>
    <scope>NUCLEOTIDE SEQUENCE</scope>
    <source>
        <strain evidence="2">KasaAsao</strain>
        <tissue evidence="2">Whole Snail</tissue>
    </source>
</reference>
<proteinExistence type="predicted"/>
<keyword evidence="3" id="KW-1185">Reference proteome</keyword>
<keyword evidence="1" id="KW-0812">Transmembrane</keyword>
<name>A0AAD8B0H3_BIOPF</name>